<evidence type="ECO:0000256" key="6">
    <source>
        <dbReference type="ARBA" id="ARBA00023242"/>
    </source>
</evidence>
<feature type="region of interest" description="Disordered" evidence="7">
    <location>
        <begin position="51"/>
        <end position="113"/>
    </location>
</feature>
<dbReference type="InterPro" id="IPR007219">
    <property type="entry name" value="XnlR_reg_dom"/>
</dbReference>
<feature type="region of interest" description="Disordered" evidence="7">
    <location>
        <begin position="649"/>
        <end position="676"/>
    </location>
</feature>
<feature type="domain" description="Zn(2)-C6 fungal-type" evidence="8">
    <location>
        <begin position="7"/>
        <end position="41"/>
    </location>
</feature>
<dbReference type="PANTHER" id="PTHR47171:SF3">
    <property type="entry name" value="FARA-RELATED"/>
    <property type="match status" value="1"/>
</dbReference>
<feature type="compositionally biased region" description="Low complexity" evidence="7">
    <location>
        <begin position="129"/>
        <end position="138"/>
    </location>
</feature>
<keyword evidence="2" id="KW-0862">Zinc</keyword>
<feature type="compositionally biased region" description="Low complexity" evidence="7">
    <location>
        <begin position="649"/>
        <end position="659"/>
    </location>
</feature>
<keyword evidence="1" id="KW-0479">Metal-binding</keyword>
<dbReference type="EMBL" id="JBFXLU010000269">
    <property type="protein sequence ID" value="KAL2832190.1"/>
    <property type="molecule type" value="Genomic_DNA"/>
</dbReference>
<dbReference type="InterPro" id="IPR001138">
    <property type="entry name" value="Zn2Cys6_DnaBD"/>
</dbReference>
<name>A0ABR4IWS6_9EURO</name>
<dbReference type="CDD" id="cd12148">
    <property type="entry name" value="fungal_TF_MHR"/>
    <property type="match status" value="1"/>
</dbReference>
<dbReference type="PROSITE" id="PS50048">
    <property type="entry name" value="ZN2_CY6_FUNGAL_2"/>
    <property type="match status" value="1"/>
</dbReference>
<keyword evidence="4" id="KW-0238">DNA-binding</keyword>
<gene>
    <name evidence="9" type="ORF">BJY01DRAFT_254008</name>
</gene>
<evidence type="ECO:0000256" key="5">
    <source>
        <dbReference type="ARBA" id="ARBA00023163"/>
    </source>
</evidence>
<keyword evidence="5" id="KW-0804">Transcription</keyword>
<keyword evidence="3" id="KW-0805">Transcription regulation</keyword>
<dbReference type="SMART" id="SM00066">
    <property type="entry name" value="GAL4"/>
    <property type="match status" value="1"/>
</dbReference>
<keyword evidence="6" id="KW-0539">Nucleus</keyword>
<protein>
    <recommendedName>
        <fullName evidence="8">Zn(2)-C6 fungal-type domain-containing protein</fullName>
    </recommendedName>
</protein>
<dbReference type="InterPro" id="IPR036864">
    <property type="entry name" value="Zn2-C6_fun-type_DNA-bd_sf"/>
</dbReference>
<keyword evidence="10" id="KW-1185">Reference proteome</keyword>
<evidence type="ECO:0000256" key="1">
    <source>
        <dbReference type="ARBA" id="ARBA00022723"/>
    </source>
</evidence>
<feature type="compositionally biased region" description="Basic and acidic residues" evidence="7">
    <location>
        <begin position="55"/>
        <end position="64"/>
    </location>
</feature>
<dbReference type="Gene3D" id="4.10.240.10">
    <property type="entry name" value="Zn(2)-C6 fungal-type DNA-binding domain"/>
    <property type="match status" value="1"/>
</dbReference>
<dbReference type="Proteomes" id="UP001610446">
    <property type="component" value="Unassembled WGS sequence"/>
</dbReference>
<reference evidence="9 10" key="1">
    <citation type="submission" date="2024-07" db="EMBL/GenBank/DDBJ databases">
        <title>Section-level genome sequencing and comparative genomics of Aspergillus sections Usti and Cavernicolus.</title>
        <authorList>
            <consortium name="Lawrence Berkeley National Laboratory"/>
            <person name="Nybo J.L."/>
            <person name="Vesth T.C."/>
            <person name="Theobald S."/>
            <person name="Frisvad J.C."/>
            <person name="Larsen T.O."/>
            <person name="Kjaerboelling I."/>
            <person name="Rothschild-Mancinelli K."/>
            <person name="Lyhne E.K."/>
            <person name="Kogle M.E."/>
            <person name="Barry K."/>
            <person name="Clum A."/>
            <person name="Na H."/>
            <person name="Ledsgaard L."/>
            <person name="Lin J."/>
            <person name="Lipzen A."/>
            <person name="Kuo A."/>
            <person name="Riley R."/>
            <person name="Mondo S."/>
            <person name="Labutti K."/>
            <person name="Haridas S."/>
            <person name="Pangalinan J."/>
            <person name="Salamov A.A."/>
            <person name="Simmons B.A."/>
            <person name="Magnuson J.K."/>
            <person name="Chen J."/>
            <person name="Drula E."/>
            <person name="Henrissat B."/>
            <person name="Wiebenga A."/>
            <person name="Lubbers R.J."/>
            <person name="Gomes A.C."/>
            <person name="Makela M.R."/>
            <person name="Stajich J."/>
            <person name="Grigoriev I.V."/>
            <person name="Mortensen U.H."/>
            <person name="De Vries R.P."/>
            <person name="Baker S.E."/>
            <person name="Andersen M.R."/>
        </authorList>
    </citation>
    <scope>NUCLEOTIDE SEQUENCE [LARGE SCALE GENOMIC DNA]</scope>
    <source>
        <strain evidence="9 10">CBS 123904</strain>
    </source>
</reference>
<dbReference type="Pfam" id="PF00172">
    <property type="entry name" value="Zn_clus"/>
    <property type="match status" value="1"/>
</dbReference>
<dbReference type="Pfam" id="PF04082">
    <property type="entry name" value="Fungal_trans"/>
    <property type="match status" value="1"/>
</dbReference>
<accession>A0ABR4IWS6</accession>
<sequence length="731" mass="82787">MARKVRACVPCHERKVRCDAIEVGTPCTRCVNAERTQSCALVPQEKLRSMKRKRQYEVNQHDRSAVISSHPSPARSEPIPPTPRFDSGITRNRESANPRLSVPDLPPVPPHRAGSVASFPALLAHSPFGCSSSPDSSPTQAGEPVGEDESQLQICREMSQWQSGQPPTAPTAAIPPTKGHEVIEYHGGMNSVTILSEVLGRAPPKRLVRIVLRDPVSHHTGPQLELNGLDEADMEYLQRKGAFETPAPEICDKFLRLYFQCVHVYTPVVDRVQFLQEYRAQTISFFLLHSVLASVAPYCPTSLIQEAGFDDYPSAQRTFINRARLLYDVGAERNQLRQLQGALLLSQVHVSLYTEKDYRYWLSNAMRIATKMGLHKDEVGRNVDLGLRRLLRRMWWVLYNRDALLVFNGLDNLRRIHDTDFDTAELTLDDWDEESVPAEFQDILPQVTNLQKHFLVASCGLSLTSARFIQALTRISTWSASTCMQLEEGMSKWRESLPLELRCSMIQEWTVENFWALVLDARSFVTECIMYRTMREAFKSRDPKISRRAAQRLQHAMLELDTTIDRIMVHNLVEYCPMYNCASTILALHIERSLSQALDVPARLLTTLRIQTDLEFLRQLSKSWWPISWAVQMFEVVIRRTGLSVSITQQQQQEQQQEQPFQPGSHDPFNSGFDANDAAAGLGNPTDILLSEIGLDLPFYPLDAPGGLANGENMFQEFLSGEQWNAGFVNL</sequence>
<evidence type="ECO:0000256" key="3">
    <source>
        <dbReference type="ARBA" id="ARBA00023015"/>
    </source>
</evidence>
<dbReference type="PROSITE" id="PS00463">
    <property type="entry name" value="ZN2_CY6_FUNGAL_1"/>
    <property type="match status" value="1"/>
</dbReference>
<dbReference type="InterPro" id="IPR052073">
    <property type="entry name" value="Amide_Lactam_Regulators"/>
</dbReference>
<feature type="region of interest" description="Disordered" evidence="7">
    <location>
        <begin position="129"/>
        <end position="151"/>
    </location>
</feature>
<evidence type="ECO:0000259" key="8">
    <source>
        <dbReference type="PROSITE" id="PS50048"/>
    </source>
</evidence>
<dbReference type="CDD" id="cd00067">
    <property type="entry name" value="GAL4"/>
    <property type="match status" value="1"/>
</dbReference>
<evidence type="ECO:0000256" key="7">
    <source>
        <dbReference type="SAM" id="MobiDB-lite"/>
    </source>
</evidence>
<evidence type="ECO:0000256" key="2">
    <source>
        <dbReference type="ARBA" id="ARBA00022833"/>
    </source>
</evidence>
<comment type="caution">
    <text evidence="9">The sequence shown here is derived from an EMBL/GenBank/DDBJ whole genome shotgun (WGS) entry which is preliminary data.</text>
</comment>
<dbReference type="SUPFAM" id="SSF57701">
    <property type="entry name" value="Zn2/Cys6 DNA-binding domain"/>
    <property type="match status" value="1"/>
</dbReference>
<evidence type="ECO:0000256" key="4">
    <source>
        <dbReference type="ARBA" id="ARBA00023125"/>
    </source>
</evidence>
<organism evidence="9 10">
    <name type="scientific">Aspergillus pseudoustus</name>
    <dbReference type="NCBI Taxonomy" id="1810923"/>
    <lineage>
        <taxon>Eukaryota</taxon>
        <taxon>Fungi</taxon>
        <taxon>Dikarya</taxon>
        <taxon>Ascomycota</taxon>
        <taxon>Pezizomycotina</taxon>
        <taxon>Eurotiomycetes</taxon>
        <taxon>Eurotiomycetidae</taxon>
        <taxon>Eurotiales</taxon>
        <taxon>Aspergillaceae</taxon>
        <taxon>Aspergillus</taxon>
        <taxon>Aspergillus subgen. Nidulantes</taxon>
    </lineage>
</organism>
<dbReference type="PANTHER" id="PTHR47171">
    <property type="entry name" value="FARA-RELATED"/>
    <property type="match status" value="1"/>
</dbReference>
<evidence type="ECO:0000313" key="9">
    <source>
        <dbReference type="EMBL" id="KAL2832190.1"/>
    </source>
</evidence>
<evidence type="ECO:0000313" key="10">
    <source>
        <dbReference type="Proteomes" id="UP001610446"/>
    </source>
</evidence>
<proteinExistence type="predicted"/>